<organism evidence="6 7">
    <name type="scientific">Granulicella rosea</name>
    <dbReference type="NCBI Taxonomy" id="474952"/>
    <lineage>
        <taxon>Bacteria</taxon>
        <taxon>Pseudomonadati</taxon>
        <taxon>Acidobacteriota</taxon>
        <taxon>Terriglobia</taxon>
        <taxon>Terriglobales</taxon>
        <taxon>Acidobacteriaceae</taxon>
        <taxon>Granulicella</taxon>
    </lineage>
</organism>
<dbReference type="Gene3D" id="3.40.640.10">
    <property type="entry name" value="Type I PLP-dependent aspartate aminotransferase-like (Major domain)"/>
    <property type="match status" value="1"/>
</dbReference>
<dbReference type="GO" id="GO:0008483">
    <property type="term" value="F:transaminase activity"/>
    <property type="evidence" value="ECO:0007669"/>
    <property type="project" value="TreeGrafter"/>
</dbReference>
<dbReference type="InterPro" id="IPR015422">
    <property type="entry name" value="PyrdxlP-dep_Trfase_small"/>
</dbReference>
<evidence type="ECO:0000313" key="7">
    <source>
        <dbReference type="Proteomes" id="UP000198356"/>
    </source>
</evidence>
<dbReference type="AlphaFoldDB" id="A0A239E3T4"/>
<feature type="active site" description="Proton acceptor" evidence="3">
    <location>
        <position position="257"/>
    </location>
</feature>
<dbReference type="Proteomes" id="UP000198356">
    <property type="component" value="Unassembled WGS sequence"/>
</dbReference>
<reference evidence="6 7" key="1">
    <citation type="submission" date="2017-06" db="EMBL/GenBank/DDBJ databases">
        <authorList>
            <person name="Kim H.J."/>
            <person name="Triplett B.A."/>
        </authorList>
    </citation>
    <scope>NUCLEOTIDE SEQUENCE [LARGE SCALE GENOMIC DNA]</scope>
    <source>
        <strain evidence="6 7">DSM 18704</strain>
    </source>
</reference>
<dbReference type="Pfam" id="PF01041">
    <property type="entry name" value="DegT_DnrJ_EryC1"/>
    <property type="match status" value="1"/>
</dbReference>
<dbReference type="PIRSF" id="PIRSF000390">
    <property type="entry name" value="PLP_StrS"/>
    <property type="match status" value="1"/>
</dbReference>
<comment type="similarity">
    <text evidence="2 5">Belongs to the DegT/DnrJ/EryC1 family.</text>
</comment>
<feature type="modified residue" description="N6-(pyridoxal phosphate)lysine" evidence="4">
    <location>
        <position position="257"/>
    </location>
</feature>
<evidence type="ECO:0000256" key="1">
    <source>
        <dbReference type="ARBA" id="ARBA00022898"/>
    </source>
</evidence>
<evidence type="ECO:0000256" key="2">
    <source>
        <dbReference type="ARBA" id="ARBA00037999"/>
    </source>
</evidence>
<dbReference type="PANTHER" id="PTHR30244">
    <property type="entry name" value="TRANSAMINASE"/>
    <property type="match status" value="1"/>
</dbReference>
<dbReference type="GO" id="GO:0030170">
    <property type="term" value="F:pyridoxal phosphate binding"/>
    <property type="evidence" value="ECO:0007669"/>
    <property type="project" value="TreeGrafter"/>
</dbReference>
<gene>
    <name evidence="6" type="ORF">SAMN05421770_101787</name>
</gene>
<evidence type="ECO:0000313" key="6">
    <source>
        <dbReference type="EMBL" id="SNS39405.1"/>
    </source>
</evidence>
<evidence type="ECO:0000256" key="3">
    <source>
        <dbReference type="PIRSR" id="PIRSR000390-1"/>
    </source>
</evidence>
<accession>A0A239E3T4</accession>
<dbReference type="InterPro" id="IPR015424">
    <property type="entry name" value="PyrdxlP-dep_Trfase"/>
</dbReference>
<evidence type="ECO:0000256" key="5">
    <source>
        <dbReference type="RuleBase" id="RU004508"/>
    </source>
</evidence>
<dbReference type="Gene3D" id="3.90.1150.10">
    <property type="entry name" value="Aspartate Aminotransferase, domain 1"/>
    <property type="match status" value="1"/>
</dbReference>
<keyword evidence="1 4" id="KW-0663">Pyridoxal phosphate</keyword>
<evidence type="ECO:0000256" key="4">
    <source>
        <dbReference type="PIRSR" id="PIRSR000390-2"/>
    </source>
</evidence>
<name>A0A239E3T4_9BACT</name>
<dbReference type="InterPro" id="IPR000653">
    <property type="entry name" value="DegT/StrS_aminotransferase"/>
</dbReference>
<dbReference type="PANTHER" id="PTHR30244:SF36">
    <property type="entry name" value="3-OXO-GLUCOSE-6-PHOSPHATE:GLUTAMATE AMINOTRANSFERASE"/>
    <property type="match status" value="1"/>
</dbReference>
<sequence length="446" mass="49172">MFCYLRDNRVLQKNRGRRTAQPEPPHNTSIVHEFQAAAAENPSLPDAMYHKPVANTLVPASPAPASGKSQPVSMLDFSRQFAGIREEVMQAIERVCVSQRFILGPEVESFERAAAAACAASHAVGCASGTDALWLALEAARIGPGDAVVTTPFSFFATASSILRCGARPIFADIDPLTFNLSADAVREAMAGEPVKAILPVHLYGQCADWDAFAQLQLDHPGLLLIEDAAQAFGATWNGMPAGALGDAACFSFYPTKNLSAIGDAGLVTTRSGTLDERMRMLRAHGMRRRYFHDEVGWNSRLDTIQAAVLEIKLRYLPEWNQQRRNLAANYNQLFLAAGLTGPTVAEGIVLPWTDRRAQHVFHQYVIRAPRRDELRAYLTERRIGTEIYYPLPLHLQESLQSLGYKAGDFPETERAAAEVLALPMYPELRTDEQETVVAAIRDFYA</sequence>
<dbReference type="EMBL" id="FZOU01000001">
    <property type="protein sequence ID" value="SNS39405.1"/>
    <property type="molecule type" value="Genomic_DNA"/>
</dbReference>
<keyword evidence="7" id="KW-1185">Reference proteome</keyword>
<dbReference type="InterPro" id="IPR015421">
    <property type="entry name" value="PyrdxlP-dep_Trfase_major"/>
</dbReference>
<dbReference type="GO" id="GO:0000271">
    <property type="term" value="P:polysaccharide biosynthetic process"/>
    <property type="evidence" value="ECO:0007669"/>
    <property type="project" value="TreeGrafter"/>
</dbReference>
<proteinExistence type="inferred from homology"/>
<dbReference type="CDD" id="cd00616">
    <property type="entry name" value="AHBA_syn"/>
    <property type="match status" value="1"/>
</dbReference>
<protein>
    <submittedName>
        <fullName evidence="6">dTDP-4-amino-4,6-dideoxygalactose transaminase</fullName>
    </submittedName>
</protein>
<dbReference type="SUPFAM" id="SSF53383">
    <property type="entry name" value="PLP-dependent transferases"/>
    <property type="match status" value="1"/>
</dbReference>